<dbReference type="InterPro" id="IPR029751">
    <property type="entry name" value="Ribosomal_L25_dom"/>
</dbReference>
<dbReference type="STRING" id="1802689.A3F25_01505"/>
<dbReference type="InterPro" id="IPR020057">
    <property type="entry name" value="Ribosomal_bL25_b-dom"/>
</dbReference>
<keyword evidence="2 5" id="KW-0694">RNA-binding</keyword>
<dbReference type="Proteomes" id="UP000177478">
    <property type="component" value="Unassembled WGS sequence"/>
</dbReference>
<evidence type="ECO:0000313" key="10">
    <source>
        <dbReference type="Proteomes" id="UP000177478"/>
    </source>
</evidence>
<dbReference type="GO" id="GO:0008097">
    <property type="term" value="F:5S rRNA binding"/>
    <property type="evidence" value="ECO:0007669"/>
    <property type="project" value="InterPro"/>
</dbReference>
<dbReference type="Pfam" id="PF14693">
    <property type="entry name" value="Ribosomal_TL5_C"/>
    <property type="match status" value="1"/>
</dbReference>
<evidence type="ECO:0000256" key="6">
    <source>
        <dbReference type="SAM" id="MobiDB-lite"/>
    </source>
</evidence>
<dbReference type="GO" id="GO:0003735">
    <property type="term" value="F:structural constituent of ribosome"/>
    <property type="evidence" value="ECO:0007669"/>
    <property type="project" value="InterPro"/>
</dbReference>
<gene>
    <name evidence="5" type="primary">rplY</name>
    <name evidence="5" type="synonym">ctc</name>
    <name evidence="9" type="ORF">A3F25_01505</name>
</gene>
<keyword evidence="3 5" id="KW-0689">Ribosomal protein</keyword>
<keyword evidence="1 5" id="KW-0699">rRNA-binding</keyword>
<feature type="domain" description="Large ribosomal subunit protein bL25 beta" evidence="8">
    <location>
        <begin position="99"/>
        <end position="183"/>
    </location>
</feature>
<dbReference type="HAMAP" id="MF_01334">
    <property type="entry name" value="Ribosomal_bL25_CTC"/>
    <property type="match status" value="1"/>
</dbReference>
<dbReference type="Gene3D" id="2.170.120.20">
    <property type="entry name" value="Ribosomal protein L25, beta domain"/>
    <property type="match status" value="1"/>
</dbReference>
<comment type="subunit">
    <text evidence="5">Part of the 50S ribosomal subunit; part of the 5S rRNA/L5/L18/L25 subcomplex. Contacts the 5S rRNA. Binds to the 5S rRNA independently of L5 and L18.</text>
</comment>
<dbReference type="InterPro" id="IPR001021">
    <property type="entry name" value="Ribosomal_bL25_long"/>
</dbReference>
<comment type="caution">
    <text evidence="9">The sequence shown here is derived from an EMBL/GenBank/DDBJ whole genome shotgun (WGS) entry which is preliminary data.</text>
</comment>
<feature type="region of interest" description="Disordered" evidence="6">
    <location>
        <begin position="211"/>
        <end position="234"/>
    </location>
</feature>
<keyword evidence="4 5" id="KW-0687">Ribonucleoprotein</keyword>
<name>A0A1F8G204_9BACT</name>
<protein>
    <recommendedName>
        <fullName evidence="5">Large ribosomal subunit protein bL25</fullName>
    </recommendedName>
    <alternativeName>
        <fullName evidence="5">General stress protein CTC</fullName>
    </alternativeName>
</protein>
<dbReference type="AlphaFoldDB" id="A0A1F8G204"/>
<evidence type="ECO:0000259" key="8">
    <source>
        <dbReference type="Pfam" id="PF14693"/>
    </source>
</evidence>
<evidence type="ECO:0000256" key="3">
    <source>
        <dbReference type="ARBA" id="ARBA00022980"/>
    </source>
</evidence>
<comment type="function">
    <text evidence="5">This is one of the proteins that binds to the 5S RNA in the ribosome where it forms part of the central protuberance.</text>
</comment>
<dbReference type="EMBL" id="MGKD01000020">
    <property type="protein sequence ID" value="OGN19372.1"/>
    <property type="molecule type" value="Genomic_DNA"/>
</dbReference>
<evidence type="ECO:0000256" key="1">
    <source>
        <dbReference type="ARBA" id="ARBA00022730"/>
    </source>
</evidence>
<dbReference type="NCBIfam" id="TIGR00731">
    <property type="entry name" value="bL25_bact_ctc"/>
    <property type="match status" value="1"/>
</dbReference>
<sequence length="234" mass="25294">MKKITLGAETRTQVGKGLAALRMAEVLPAVVYGQDFPSQSISVKLKDFAEAYKQAGESSLVYLELGEQSLPVIISDVSKDPVSDLFMHADFHKVSLKEKVKAEVQLVFTGESPAVKELAGILLKNLNAIEVEALPQDLPHEISVDISNLKTFADHIMVKDLILPNGVTVESSPDEVIALVQEPISQEKLDEGLAAESTTTPEEVEVIKRPGADVEVGVEPAAGETKPEVKKEEK</sequence>
<feature type="compositionally biased region" description="Basic and acidic residues" evidence="6">
    <location>
        <begin position="225"/>
        <end position="234"/>
    </location>
</feature>
<dbReference type="Pfam" id="PF01386">
    <property type="entry name" value="Ribosomal_L25p"/>
    <property type="match status" value="1"/>
</dbReference>
<evidence type="ECO:0000256" key="4">
    <source>
        <dbReference type="ARBA" id="ARBA00023274"/>
    </source>
</evidence>
<reference evidence="9 10" key="1">
    <citation type="journal article" date="2016" name="Nat. Commun.">
        <title>Thousands of microbial genomes shed light on interconnected biogeochemical processes in an aquifer system.</title>
        <authorList>
            <person name="Anantharaman K."/>
            <person name="Brown C.T."/>
            <person name="Hug L.A."/>
            <person name="Sharon I."/>
            <person name="Castelle C.J."/>
            <person name="Probst A.J."/>
            <person name="Thomas B.C."/>
            <person name="Singh A."/>
            <person name="Wilkins M.J."/>
            <person name="Karaoz U."/>
            <person name="Brodie E.L."/>
            <person name="Williams K.H."/>
            <person name="Hubbard S.S."/>
            <person name="Banfield J.F."/>
        </authorList>
    </citation>
    <scope>NUCLEOTIDE SEQUENCE [LARGE SCALE GENOMIC DNA]</scope>
</reference>
<dbReference type="InterPro" id="IPR020930">
    <property type="entry name" value="Ribosomal_uL5_bac-type"/>
</dbReference>
<dbReference type="CDD" id="cd00495">
    <property type="entry name" value="Ribosomal_L25_TL5_CTC"/>
    <property type="match status" value="1"/>
</dbReference>
<dbReference type="Gene3D" id="2.40.240.10">
    <property type="entry name" value="Ribosomal Protein L25, Chain P"/>
    <property type="match status" value="1"/>
</dbReference>
<evidence type="ECO:0000256" key="5">
    <source>
        <dbReference type="HAMAP-Rule" id="MF_01334"/>
    </source>
</evidence>
<dbReference type="InterPro" id="IPR011035">
    <property type="entry name" value="Ribosomal_bL25/Gln-tRNA_synth"/>
</dbReference>
<evidence type="ECO:0000313" key="9">
    <source>
        <dbReference type="EMBL" id="OGN19372.1"/>
    </source>
</evidence>
<dbReference type="GO" id="GO:0006412">
    <property type="term" value="P:translation"/>
    <property type="evidence" value="ECO:0007669"/>
    <property type="project" value="UniProtKB-UniRule"/>
</dbReference>
<dbReference type="SUPFAM" id="SSF50715">
    <property type="entry name" value="Ribosomal protein L25-like"/>
    <property type="match status" value="1"/>
</dbReference>
<organism evidence="9 10">
    <name type="scientific">Candidatus Yanofskybacteria bacterium RIFCSPHIGHO2_12_FULL_45_19b</name>
    <dbReference type="NCBI Taxonomy" id="1802689"/>
    <lineage>
        <taxon>Bacteria</taxon>
        <taxon>Candidatus Yanofskyibacteriota</taxon>
    </lineage>
</organism>
<dbReference type="InterPro" id="IPR020056">
    <property type="entry name" value="Rbsml_bL25/Gln-tRNA_synth_N"/>
</dbReference>
<evidence type="ECO:0000256" key="2">
    <source>
        <dbReference type="ARBA" id="ARBA00022884"/>
    </source>
</evidence>
<dbReference type="InterPro" id="IPR037121">
    <property type="entry name" value="Ribosomal_bL25_C"/>
</dbReference>
<dbReference type="PANTHER" id="PTHR33284">
    <property type="entry name" value="RIBOSOMAL PROTEIN L25/GLN-TRNA SYNTHETASE, ANTI-CODON-BINDING DOMAIN-CONTAINING PROTEIN"/>
    <property type="match status" value="1"/>
</dbReference>
<feature type="domain" description="Large ribosomal subunit protein bL25 L25" evidence="7">
    <location>
        <begin position="7"/>
        <end position="91"/>
    </location>
</feature>
<dbReference type="PANTHER" id="PTHR33284:SF1">
    <property type="entry name" value="RIBOSOMAL PROTEIN L25_GLN-TRNA SYNTHETASE, ANTI-CODON-BINDING DOMAIN-CONTAINING PROTEIN"/>
    <property type="match status" value="1"/>
</dbReference>
<proteinExistence type="inferred from homology"/>
<dbReference type="GO" id="GO:0022625">
    <property type="term" value="C:cytosolic large ribosomal subunit"/>
    <property type="evidence" value="ECO:0007669"/>
    <property type="project" value="TreeGrafter"/>
</dbReference>
<accession>A0A1F8G204</accession>
<evidence type="ECO:0000259" key="7">
    <source>
        <dbReference type="Pfam" id="PF01386"/>
    </source>
</evidence>
<comment type="similarity">
    <text evidence="5">Belongs to the bacterial ribosomal protein bL25 family. CTC subfamily.</text>
</comment>